<dbReference type="KEGG" id="rof:AAGW17_04060"/>
<dbReference type="EMBL" id="CP157197">
    <property type="protein sequence ID" value="XBG66134.1"/>
    <property type="molecule type" value="Genomic_DNA"/>
</dbReference>
<protein>
    <submittedName>
        <fullName evidence="1">Uncharacterized protein</fullName>
    </submittedName>
</protein>
<organism evidence="1">
    <name type="scientific">Rickettsia oklahomensis</name>
    <dbReference type="NCBI Taxonomy" id="3141789"/>
    <lineage>
        <taxon>Bacteria</taxon>
        <taxon>Pseudomonadati</taxon>
        <taxon>Pseudomonadota</taxon>
        <taxon>Alphaproteobacteria</taxon>
        <taxon>Rickettsiales</taxon>
        <taxon>Rickettsiaceae</taxon>
        <taxon>Rickettsieae</taxon>
        <taxon>Rickettsia</taxon>
        <taxon>belli group</taxon>
    </lineage>
</organism>
<name>A0AAU7BYF1_9RICK</name>
<dbReference type="RefSeq" id="WP_347938771.1">
    <property type="nucleotide sequence ID" value="NZ_CP157197.1"/>
</dbReference>
<sequence>MNKYEKEYLTNAKVLRLIDREIPEHQYYDSAWIAGASRIGVMARIIDYYNTLSTYNIKVSDETSILAGERELWANIDGITPMVRDKLIEAYKTKTDLDKLDISLPVGEDQARVAEGKEYIEGLAARYNIRLNKSSPFIQYKTKEECPPGYFPARVYPNYLEGENRKLTESLMSQDLLTTYHLNNSKTITVINTLTEQHQRPNTTSTARDAAKKLVECIINGAYEGKKEFVILFETNNPYIERQTIVTQREVNKALQEHKLSDNGYIIKVEGVGFKCKQDIATIHSEFAALISEKWKNAIEYQKADGISPKRSIEDLQFQTRDSSGIISSQPDISKVDLSGHWLQDLFDEYLP</sequence>
<evidence type="ECO:0000313" key="1">
    <source>
        <dbReference type="EMBL" id="XBG66134.1"/>
    </source>
</evidence>
<dbReference type="AlphaFoldDB" id="A0AAU7BYF1"/>
<gene>
    <name evidence="1" type="ORF">AAGW17_04060</name>
</gene>
<reference evidence="1" key="1">
    <citation type="submission" date="2024-05" db="EMBL/GenBank/DDBJ databases">
        <title>Characterization of a novel Rickettsia species. (Rickettsia oklahomia sp. nov.) from Amblyomma americanum ticks.</title>
        <authorList>
            <person name="Korla P.K."/>
            <person name="Karounos M."/>
            <person name="Wilson J.M."/>
            <person name="Little S.E."/>
            <person name="Qurollo B.A."/>
        </authorList>
    </citation>
    <scope>NUCLEOTIDE SEQUENCE</scope>
    <source>
        <strain evidence="1">Oklahoma-10</strain>
    </source>
</reference>
<accession>A0AAU7BYF1</accession>
<proteinExistence type="predicted"/>